<dbReference type="InterPro" id="IPR003838">
    <property type="entry name" value="ABC3_permease_C"/>
</dbReference>
<evidence type="ECO:0000259" key="8">
    <source>
        <dbReference type="Pfam" id="PF02687"/>
    </source>
</evidence>
<dbReference type="STRING" id="229920.ADM99_05875"/>
<keyword evidence="6 7" id="KW-0472">Membrane</keyword>
<name>A0A0P6XBJ2_9CHLR</name>
<dbReference type="AlphaFoldDB" id="A0A0P6XBJ2"/>
<dbReference type="PANTHER" id="PTHR43738:SF1">
    <property type="entry name" value="HEMIN TRANSPORT SYSTEM PERMEASE PROTEIN HRTB-RELATED"/>
    <property type="match status" value="1"/>
</dbReference>
<protein>
    <recommendedName>
        <fullName evidence="8">ABC3 transporter permease C-terminal domain-containing protein</fullName>
    </recommendedName>
</protein>
<keyword evidence="4 7" id="KW-0812">Transmembrane</keyword>
<feature type="transmembrane region" description="Helical" evidence="7">
    <location>
        <begin position="268"/>
        <end position="286"/>
    </location>
</feature>
<dbReference type="OrthoDB" id="384327at2"/>
<evidence type="ECO:0000256" key="6">
    <source>
        <dbReference type="ARBA" id="ARBA00023136"/>
    </source>
</evidence>
<dbReference type="InterPro" id="IPR051125">
    <property type="entry name" value="ABC-4/HrtB_transporter"/>
</dbReference>
<reference evidence="9 10" key="1">
    <citation type="submission" date="2015-07" db="EMBL/GenBank/DDBJ databases">
        <title>Genome sequence of Leptolinea tardivitalis DSM 16556.</title>
        <authorList>
            <person name="Hemp J."/>
            <person name="Ward L.M."/>
            <person name="Pace L.A."/>
            <person name="Fischer W.W."/>
        </authorList>
    </citation>
    <scope>NUCLEOTIDE SEQUENCE [LARGE SCALE GENOMIC DNA]</scope>
    <source>
        <strain evidence="9 10">YMTK-2</strain>
    </source>
</reference>
<sequence>MGFYLAVKEVWRNRGRFVLISLVIALITTLVLFIAALAEGLADSNREYLSKVDAELFVFQKDVDNLIATSRIGRSKINDVRRVEGVKDVGAIGFATGSLILPDGRQPVNVSLIGVEPNSPGMPPVLTGRTINTLKGNEAVVEERFLTRFGVKVGDDITIKTIQGTKEKFFSIRVVGSTDGQQYQFSPAMFMPFKTWDQIRPQAQKTNTAGELTSNVLAVRLKNPEDKAAMAQNIQNQVDGIEVIDKQATIDAVPGYKVQQSTLNTQQFFTLLIGVLVIGGFFQIQLLQKIPLIGVLKAIGSSNTTIAISVIAQIIMVTTFGVFLGSAVTLLLSVVLPAGIPIVFNGSSVFLAILALLAIGPIGGLVSVRVAIGVEPLIALGLSS</sequence>
<gene>
    <name evidence="9" type="ORF">ADM99_05875</name>
</gene>
<dbReference type="PANTHER" id="PTHR43738">
    <property type="entry name" value="ABC TRANSPORTER, MEMBRANE PROTEIN"/>
    <property type="match status" value="1"/>
</dbReference>
<dbReference type="GO" id="GO:0005886">
    <property type="term" value="C:plasma membrane"/>
    <property type="evidence" value="ECO:0007669"/>
    <property type="project" value="UniProtKB-SubCell"/>
</dbReference>
<dbReference type="RefSeq" id="WP_062421314.1">
    <property type="nucleotide sequence ID" value="NZ_BBYA01000008.1"/>
</dbReference>
<evidence type="ECO:0000256" key="1">
    <source>
        <dbReference type="ARBA" id="ARBA00004651"/>
    </source>
</evidence>
<feature type="transmembrane region" description="Helical" evidence="7">
    <location>
        <begin position="306"/>
        <end position="336"/>
    </location>
</feature>
<evidence type="ECO:0000256" key="7">
    <source>
        <dbReference type="SAM" id="Phobius"/>
    </source>
</evidence>
<comment type="subcellular location">
    <subcellularLocation>
        <location evidence="1">Cell membrane</location>
        <topology evidence="1">Multi-pass membrane protein</topology>
    </subcellularLocation>
</comment>
<comment type="caution">
    <text evidence="9">The sequence shown here is derived from an EMBL/GenBank/DDBJ whole genome shotgun (WGS) entry which is preliminary data.</text>
</comment>
<proteinExistence type="predicted"/>
<feature type="transmembrane region" description="Helical" evidence="7">
    <location>
        <begin position="17"/>
        <end position="38"/>
    </location>
</feature>
<accession>A0A0P6XBJ2</accession>
<feature type="transmembrane region" description="Helical" evidence="7">
    <location>
        <begin position="348"/>
        <end position="372"/>
    </location>
</feature>
<dbReference type="Proteomes" id="UP000050430">
    <property type="component" value="Unassembled WGS sequence"/>
</dbReference>
<feature type="domain" description="ABC3 transporter permease C-terminal" evidence="8">
    <location>
        <begin position="268"/>
        <end position="375"/>
    </location>
</feature>
<evidence type="ECO:0000256" key="5">
    <source>
        <dbReference type="ARBA" id="ARBA00022989"/>
    </source>
</evidence>
<evidence type="ECO:0000256" key="3">
    <source>
        <dbReference type="ARBA" id="ARBA00022475"/>
    </source>
</evidence>
<dbReference type="EMBL" id="LGCK01000007">
    <property type="protein sequence ID" value="KPL72628.1"/>
    <property type="molecule type" value="Genomic_DNA"/>
</dbReference>
<keyword evidence="5 7" id="KW-1133">Transmembrane helix</keyword>
<keyword evidence="10" id="KW-1185">Reference proteome</keyword>
<evidence type="ECO:0000313" key="9">
    <source>
        <dbReference type="EMBL" id="KPL72628.1"/>
    </source>
</evidence>
<evidence type="ECO:0000256" key="4">
    <source>
        <dbReference type="ARBA" id="ARBA00022692"/>
    </source>
</evidence>
<keyword evidence="2" id="KW-0813">Transport</keyword>
<evidence type="ECO:0000256" key="2">
    <source>
        <dbReference type="ARBA" id="ARBA00022448"/>
    </source>
</evidence>
<keyword evidence="3" id="KW-1003">Cell membrane</keyword>
<dbReference type="Pfam" id="PF02687">
    <property type="entry name" value="FtsX"/>
    <property type="match status" value="1"/>
</dbReference>
<organism evidence="9 10">
    <name type="scientific">Leptolinea tardivitalis</name>
    <dbReference type="NCBI Taxonomy" id="229920"/>
    <lineage>
        <taxon>Bacteria</taxon>
        <taxon>Bacillati</taxon>
        <taxon>Chloroflexota</taxon>
        <taxon>Anaerolineae</taxon>
        <taxon>Anaerolineales</taxon>
        <taxon>Anaerolineaceae</taxon>
        <taxon>Leptolinea</taxon>
    </lineage>
</organism>
<evidence type="ECO:0000313" key="10">
    <source>
        <dbReference type="Proteomes" id="UP000050430"/>
    </source>
</evidence>